<comment type="similarity">
    <text evidence="5 7">Belongs to the DEAD box helicase family.</text>
</comment>
<feature type="compositionally biased region" description="Basic residues" evidence="8">
    <location>
        <begin position="604"/>
        <end position="615"/>
    </location>
</feature>
<evidence type="ECO:0000256" key="1">
    <source>
        <dbReference type="ARBA" id="ARBA00022741"/>
    </source>
</evidence>
<dbReference type="InterPro" id="IPR001650">
    <property type="entry name" value="Helicase_C-like"/>
</dbReference>
<evidence type="ECO:0000256" key="8">
    <source>
        <dbReference type="SAM" id="MobiDB-lite"/>
    </source>
</evidence>
<sequence>MSFDTLGLAPVLLSALKKAGFSQPTKVQSSAIPMALEGHDLIVTAQTGSGKTAAFMLPALHKMATQKTKDKHPSVQMLVLTPTRELALQVAEAAKTYSDGLKDLRIATVVGGMPYGAQIKALSRRVDILVATPGRLIDHLQAKRVNLSKIHSLVLDEADRMLDMGFIDDIENIVAQTPNNRQTLMFSATFEGSVAKLAEEMLNEPQRISIADQKNKHENIKQTLFYADDQGHKFRLLDFLLRDADLEQAIIFTSTKRGADDLAERLEDEGFAAAALHGDMNQRQRTRTLNLLQKGRIQILVATDVAARGIDIQGITHAINYDLPMQPEDYVHRIGRTGRAGRNGLAFTLATHSERFKVRRIEQFIGQTIETDVIPGLEPTPKPIKTKDSKGRGGSNRSVNTRSGKDRQTNREKEKARDGFARRKGLANDKHLANDDFSNDYPVYHEDSKESRYERKATKKSMPSRTKENAFETPIDNANPFSKPNKSRKSKERPISRLDFVEDFFDGDFEVISEKEARQIKKSLSKDQPKFADFERGARSNKPKYNRDNNSENRVKKAPTSKTRATSETSSIAKRGRPSTRTEKGSSSTRTISRTSKPKTTSSSKRKTSSRNKWA</sequence>
<dbReference type="OrthoDB" id="8520957at2"/>
<feature type="compositionally biased region" description="Basic and acidic residues" evidence="8">
    <location>
        <begin position="403"/>
        <end position="434"/>
    </location>
</feature>
<dbReference type="CDD" id="cd18787">
    <property type="entry name" value="SF2_C_DEAD"/>
    <property type="match status" value="1"/>
</dbReference>
<proteinExistence type="inferred from homology"/>
<evidence type="ECO:0000256" key="5">
    <source>
        <dbReference type="ARBA" id="ARBA00038437"/>
    </source>
</evidence>
<evidence type="ECO:0000313" key="12">
    <source>
        <dbReference type="EMBL" id="ETD68599.1"/>
    </source>
</evidence>
<feature type="compositionally biased region" description="Polar residues" evidence="8">
    <location>
        <begin position="560"/>
        <end position="572"/>
    </location>
</feature>
<evidence type="ECO:0000313" key="13">
    <source>
        <dbReference type="Proteomes" id="UP000018766"/>
    </source>
</evidence>
<dbReference type="Pfam" id="PF00271">
    <property type="entry name" value="Helicase_C"/>
    <property type="match status" value="1"/>
</dbReference>
<dbReference type="PANTHER" id="PTHR47959">
    <property type="entry name" value="ATP-DEPENDENT RNA HELICASE RHLE-RELATED"/>
    <property type="match status" value="1"/>
</dbReference>
<keyword evidence="1 7" id="KW-0547">Nucleotide-binding</keyword>
<dbReference type="InterPro" id="IPR027417">
    <property type="entry name" value="P-loop_NTPase"/>
</dbReference>
<dbReference type="GO" id="GO:0016787">
    <property type="term" value="F:hydrolase activity"/>
    <property type="evidence" value="ECO:0007669"/>
    <property type="project" value="UniProtKB-KW"/>
</dbReference>
<accession>V8FWE9</accession>
<reference evidence="12 13" key="1">
    <citation type="submission" date="2013-11" db="EMBL/GenBank/DDBJ databases">
        <title>Genomic analysis of Pelistega sp. HM-7.</title>
        <authorList>
            <person name="Kumbhare S.V."/>
            <person name="Shetty S.A."/>
            <person name="Sharma O."/>
            <person name="Dhotre D.P."/>
        </authorList>
    </citation>
    <scope>NUCLEOTIDE SEQUENCE [LARGE SCALE GENOMIC DNA]</scope>
    <source>
        <strain evidence="12 13">HM-7</strain>
    </source>
</reference>
<evidence type="ECO:0000256" key="6">
    <source>
        <dbReference type="PROSITE-ProRule" id="PRU00552"/>
    </source>
</evidence>
<feature type="region of interest" description="Disordered" evidence="8">
    <location>
        <begin position="518"/>
        <end position="615"/>
    </location>
</feature>
<dbReference type="PROSITE" id="PS00039">
    <property type="entry name" value="DEAD_ATP_HELICASE"/>
    <property type="match status" value="1"/>
</dbReference>
<feature type="short sequence motif" description="Q motif" evidence="6">
    <location>
        <begin position="1"/>
        <end position="29"/>
    </location>
</feature>
<dbReference type="RefSeq" id="WP_023952262.1">
    <property type="nucleotide sequence ID" value="NZ_AYSV01000103.1"/>
</dbReference>
<dbReference type="InterPro" id="IPR050079">
    <property type="entry name" value="DEAD_box_RNA_helicase"/>
</dbReference>
<comment type="caution">
    <text evidence="12">The sequence shown here is derived from an EMBL/GenBank/DDBJ whole genome shotgun (WGS) entry which is preliminary data.</text>
</comment>
<evidence type="ECO:0000256" key="4">
    <source>
        <dbReference type="ARBA" id="ARBA00022840"/>
    </source>
</evidence>
<dbReference type="InterPro" id="IPR014001">
    <property type="entry name" value="Helicase_ATP-bd"/>
</dbReference>
<dbReference type="GO" id="GO:0003676">
    <property type="term" value="F:nucleic acid binding"/>
    <property type="evidence" value="ECO:0007669"/>
    <property type="project" value="InterPro"/>
</dbReference>
<protein>
    <submittedName>
        <fullName evidence="12">RNA helicase</fullName>
    </submittedName>
</protein>
<dbReference type="CDD" id="cd00268">
    <property type="entry name" value="DEADc"/>
    <property type="match status" value="1"/>
</dbReference>
<dbReference type="GO" id="GO:0005524">
    <property type="term" value="F:ATP binding"/>
    <property type="evidence" value="ECO:0007669"/>
    <property type="project" value="UniProtKB-KW"/>
</dbReference>
<dbReference type="SUPFAM" id="SSF52540">
    <property type="entry name" value="P-loop containing nucleoside triphosphate hydrolases"/>
    <property type="match status" value="1"/>
</dbReference>
<feature type="compositionally biased region" description="Basic and acidic residues" evidence="8">
    <location>
        <begin position="443"/>
        <end position="456"/>
    </location>
</feature>
<dbReference type="GO" id="GO:0005829">
    <property type="term" value="C:cytosol"/>
    <property type="evidence" value="ECO:0007669"/>
    <property type="project" value="TreeGrafter"/>
</dbReference>
<gene>
    <name evidence="12" type="ORF">V757_10055</name>
</gene>
<evidence type="ECO:0000256" key="3">
    <source>
        <dbReference type="ARBA" id="ARBA00022806"/>
    </source>
</evidence>
<keyword evidence="3 7" id="KW-0347">Helicase</keyword>
<evidence type="ECO:0000259" key="11">
    <source>
        <dbReference type="PROSITE" id="PS51195"/>
    </source>
</evidence>
<organism evidence="12 13">
    <name type="scientific">Pelistega indica</name>
    <dbReference type="NCBI Taxonomy" id="1414851"/>
    <lineage>
        <taxon>Bacteria</taxon>
        <taxon>Pseudomonadati</taxon>
        <taxon>Pseudomonadota</taxon>
        <taxon>Betaproteobacteria</taxon>
        <taxon>Burkholderiales</taxon>
        <taxon>Alcaligenaceae</taxon>
        <taxon>Pelistega</taxon>
    </lineage>
</organism>
<feature type="compositionally biased region" description="Low complexity" evidence="8">
    <location>
        <begin position="586"/>
        <end position="603"/>
    </location>
</feature>
<evidence type="ECO:0000256" key="7">
    <source>
        <dbReference type="RuleBase" id="RU000492"/>
    </source>
</evidence>
<dbReference type="InterPro" id="IPR011545">
    <property type="entry name" value="DEAD/DEAH_box_helicase_dom"/>
</dbReference>
<dbReference type="Gene3D" id="3.40.50.300">
    <property type="entry name" value="P-loop containing nucleotide triphosphate hydrolases"/>
    <property type="match status" value="2"/>
</dbReference>
<dbReference type="InterPro" id="IPR000629">
    <property type="entry name" value="RNA-helicase_DEAD-box_CS"/>
</dbReference>
<dbReference type="PROSITE" id="PS51194">
    <property type="entry name" value="HELICASE_CTER"/>
    <property type="match status" value="1"/>
</dbReference>
<dbReference type="PANTHER" id="PTHR47959:SF17">
    <property type="entry name" value="ATP-DEPENDENT RNA HELICASE DEAD BOX FAMILY"/>
    <property type="match status" value="1"/>
</dbReference>
<dbReference type="SMART" id="SM00487">
    <property type="entry name" value="DEXDc"/>
    <property type="match status" value="1"/>
</dbReference>
<dbReference type="PROSITE" id="PS51195">
    <property type="entry name" value="Q_MOTIF"/>
    <property type="match status" value="1"/>
</dbReference>
<feature type="domain" description="DEAD-box RNA helicase Q" evidence="11">
    <location>
        <begin position="1"/>
        <end position="29"/>
    </location>
</feature>
<evidence type="ECO:0000256" key="2">
    <source>
        <dbReference type="ARBA" id="ARBA00022801"/>
    </source>
</evidence>
<name>V8FWE9_9BURK</name>
<dbReference type="SMART" id="SM00490">
    <property type="entry name" value="HELICc"/>
    <property type="match status" value="1"/>
</dbReference>
<evidence type="ECO:0000259" key="9">
    <source>
        <dbReference type="PROSITE" id="PS51192"/>
    </source>
</evidence>
<dbReference type="PROSITE" id="PS51192">
    <property type="entry name" value="HELICASE_ATP_BIND_1"/>
    <property type="match status" value="1"/>
</dbReference>
<dbReference type="InterPro" id="IPR044742">
    <property type="entry name" value="DEAD/DEAH_RhlB"/>
</dbReference>
<feature type="domain" description="Helicase ATP-binding" evidence="9">
    <location>
        <begin position="32"/>
        <end position="208"/>
    </location>
</feature>
<dbReference type="EMBL" id="AYSV01000103">
    <property type="protein sequence ID" value="ETD68599.1"/>
    <property type="molecule type" value="Genomic_DNA"/>
</dbReference>
<feature type="compositionally biased region" description="Basic and acidic residues" evidence="8">
    <location>
        <begin position="545"/>
        <end position="555"/>
    </location>
</feature>
<evidence type="ECO:0000259" key="10">
    <source>
        <dbReference type="PROSITE" id="PS51194"/>
    </source>
</evidence>
<feature type="region of interest" description="Disordered" evidence="8">
    <location>
        <begin position="372"/>
        <end position="497"/>
    </location>
</feature>
<keyword evidence="13" id="KW-1185">Reference proteome</keyword>
<dbReference type="GO" id="GO:0003724">
    <property type="term" value="F:RNA helicase activity"/>
    <property type="evidence" value="ECO:0007669"/>
    <property type="project" value="InterPro"/>
</dbReference>
<dbReference type="AlphaFoldDB" id="V8FWE9"/>
<feature type="compositionally biased region" description="Basic and acidic residues" evidence="8">
    <location>
        <begin position="518"/>
        <end position="538"/>
    </location>
</feature>
<dbReference type="InterPro" id="IPR014014">
    <property type="entry name" value="RNA_helicase_DEAD_Q_motif"/>
</dbReference>
<dbReference type="PATRIC" id="fig|1414851.3.peg.2101"/>
<feature type="domain" description="Helicase C-terminal" evidence="10">
    <location>
        <begin position="219"/>
        <end position="385"/>
    </location>
</feature>
<dbReference type="Pfam" id="PF00270">
    <property type="entry name" value="DEAD"/>
    <property type="match status" value="1"/>
</dbReference>
<keyword evidence="4 7" id="KW-0067">ATP-binding</keyword>
<dbReference type="Proteomes" id="UP000018766">
    <property type="component" value="Unassembled WGS sequence"/>
</dbReference>
<keyword evidence="2 7" id="KW-0378">Hydrolase</keyword>